<dbReference type="InterPro" id="IPR052316">
    <property type="entry name" value="Speedy-Ringo_regulator"/>
</dbReference>
<proteinExistence type="inferred from homology"/>
<dbReference type="PANTHER" id="PTHR31545">
    <property type="entry name" value="SEEDY PROTEIN A/C FAMILY MEMBER"/>
    <property type="match status" value="1"/>
</dbReference>
<dbReference type="PANTHER" id="PTHR31545:SF2">
    <property type="entry name" value="SPEEDY PROTEIN C"/>
    <property type="match status" value="1"/>
</dbReference>
<dbReference type="EMBL" id="OW240923">
    <property type="protein sequence ID" value="CAH2324493.1"/>
    <property type="molecule type" value="Genomic_DNA"/>
</dbReference>
<sequence>MNTTEESPVRKEEREEFFKLLENDIIKEYLDQDRCLRTSDKFLLAMVLAYFHRAKMDLDEYNVLMFFTALSLANMVEEDEPFQREIYPWVLGQTWFVLLPEFERLRNLFWERMNYRGLVTRSTCEQIMGEDPMHWAWLRVRKDHHSWVFRSHLRWKDEYRLRGPGRSPINCYLCAF</sequence>
<keyword evidence="2" id="KW-0131">Cell cycle</keyword>
<reference evidence="3" key="1">
    <citation type="submission" date="2022-03" db="EMBL/GenBank/DDBJ databases">
        <authorList>
            <person name="Alioto T."/>
            <person name="Alioto T."/>
            <person name="Gomez Garrido J."/>
        </authorList>
    </citation>
    <scope>NUCLEOTIDE SEQUENCE</scope>
</reference>
<dbReference type="Pfam" id="PF11357">
    <property type="entry name" value="Spy1"/>
    <property type="match status" value="1"/>
</dbReference>
<comment type="similarity">
    <text evidence="1">Belongs to the Speedy/Ringo family.</text>
</comment>
<gene>
    <name evidence="3" type="ORF">PECUL_23A051147</name>
</gene>
<dbReference type="InterPro" id="IPR020984">
    <property type="entry name" value="Speedy"/>
</dbReference>
<evidence type="ECO:0000313" key="3">
    <source>
        <dbReference type="EMBL" id="CAH2324493.1"/>
    </source>
</evidence>
<evidence type="ECO:0000256" key="1">
    <source>
        <dbReference type="ARBA" id="ARBA00010932"/>
    </source>
</evidence>
<keyword evidence="4" id="KW-1185">Reference proteome</keyword>
<organism evidence="3 4">
    <name type="scientific">Pelobates cultripes</name>
    <name type="common">Western spadefoot toad</name>
    <dbReference type="NCBI Taxonomy" id="61616"/>
    <lineage>
        <taxon>Eukaryota</taxon>
        <taxon>Metazoa</taxon>
        <taxon>Chordata</taxon>
        <taxon>Craniata</taxon>
        <taxon>Vertebrata</taxon>
        <taxon>Euteleostomi</taxon>
        <taxon>Amphibia</taxon>
        <taxon>Batrachia</taxon>
        <taxon>Anura</taxon>
        <taxon>Pelobatoidea</taxon>
        <taxon>Pelobatidae</taxon>
        <taxon>Pelobates</taxon>
    </lineage>
</organism>
<name>A0AAD1TGA0_PELCU</name>
<evidence type="ECO:0000256" key="2">
    <source>
        <dbReference type="ARBA" id="ARBA00023306"/>
    </source>
</evidence>
<evidence type="ECO:0000313" key="4">
    <source>
        <dbReference type="Proteomes" id="UP001295444"/>
    </source>
</evidence>
<protein>
    <submittedName>
        <fullName evidence="3">Speedy C isoform X2</fullName>
    </submittedName>
</protein>
<dbReference type="AlphaFoldDB" id="A0AAD1TGA0"/>
<dbReference type="Proteomes" id="UP001295444">
    <property type="component" value="Chromosome 12"/>
</dbReference>
<accession>A0AAD1TGA0</accession>
<dbReference type="GO" id="GO:0019901">
    <property type="term" value="F:protein kinase binding"/>
    <property type="evidence" value="ECO:0007669"/>
    <property type="project" value="InterPro"/>
</dbReference>